<name>A0A9X4ND19_9LACT</name>
<dbReference type="NCBIfam" id="TIGR01716">
    <property type="entry name" value="RGG_Cterm"/>
    <property type="match status" value="1"/>
</dbReference>
<reference evidence="2" key="1">
    <citation type="submission" date="2022-10" db="EMBL/GenBank/DDBJ databases">
        <authorList>
            <person name="Turner M.S."/>
            <person name="Huang W."/>
        </authorList>
    </citation>
    <scope>NUCLEOTIDE SEQUENCE</scope>
    <source>
        <strain evidence="2">581</strain>
    </source>
</reference>
<dbReference type="InterPro" id="IPR010982">
    <property type="entry name" value="Lambda_DNA-bd_dom_sf"/>
</dbReference>
<dbReference type="Gene3D" id="1.25.40.10">
    <property type="entry name" value="Tetratricopeptide repeat domain"/>
    <property type="match status" value="1"/>
</dbReference>
<dbReference type="GO" id="GO:0003677">
    <property type="term" value="F:DNA binding"/>
    <property type="evidence" value="ECO:0007669"/>
    <property type="project" value="InterPro"/>
</dbReference>
<dbReference type="InterPro" id="IPR001387">
    <property type="entry name" value="Cro/C1-type_HTH"/>
</dbReference>
<dbReference type="PANTHER" id="PTHR37038:SF12">
    <property type="entry name" value="TRANSCRIPTIONAL REGULATOR"/>
    <property type="match status" value="1"/>
</dbReference>
<proteinExistence type="predicted"/>
<dbReference type="InterPro" id="IPR010057">
    <property type="entry name" value="Transcription_activator_Rgg_C"/>
</dbReference>
<dbReference type="Proteomes" id="UP001152656">
    <property type="component" value="Unassembled WGS sequence"/>
</dbReference>
<protein>
    <recommendedName>
        <fullName evidence="1">HTH-type transcriptional regulator Rgg C-terminal domain-containing protein</fullName>
    </recommendedName>
</protein>
<dbReference type="InterPro" id="IPR011990">
    <property type="entry name" value="TPR-like_helical_dom_sf"/>
</dbReference>
<gene>
    <name evidence="2" type="ORF">OGZ39_09060</name>
</gene>
<dbReference type="InterPro" id="IPR053163">
    <property type="entry name" value="HTH-type_regulator_Rgg"/>
</dbReference>
<comment type="caution">
    <text evidence="2">The sequence shown here is derived from an EMBL/GenBank/DDBJ whole genome shotgun (WGS) entry which is preliminary data.</text>
</comment>
<dbReference type="Pfam" id="PF21259">
    <property type="entry name" value="Rgg_C"/>
    <property type="match status" value="1"/>
</dbReference>
<dbReference type="SUPFAM" id="SSF47413">
    <property type="entry name" value="lambda repressor-like DNA-binding domains"/>
    <property type="match status" value="1"/>
</dbReference>
<dbReference type="CDD" id="cd00093">
    <property type="entry name" value="HTH_XRE"/>
    <property type="match status" value="1"/>
</dbReference>
<sequence>MDKKTKKYSEEELAIGIIFKEFRISKGFSQLEAAGNEISVTHLSNFENGKTVISTNHFLNILQNINVNMFEFQNSLNQYFQKKDLLLFNIEMADAFAEKNVSKLRMITEELHKKLEISSTISTTKKYRLDYIRAKSILSFVDSSYFLTKSEITFLENYLYNLKEWGQYDIAILGQCAQFLDFIHLIELSDRMINPSQNSINIPYVKQTIIQTVLNIINIFVDAGLYTPARKFIKYLENIKINDNYMFEKFTLVYNTARYNYKIGDEGALAVMNDCRKALEFCKCFNTSNWIAEEIIRIKDQNSKNN</sequence>
<accession>A0A9X4ND19</accession>
<evidence type="ECO:0000259" key="1">
    <source>
        <dbReference type="Pfam" id="PF21259"/>
    </source>
</evidence>
<dbReference type="RefSeq" id="WP_278216319.1">
    <property type="nucleotide sequence ID" value="NZ_JAOWLP010000007.1"/>
</dbReference>
<organism evidence="2 3">
    <name type="scientific">Lactococcus lactis</name>
    <dbReference type="NCBI Taxonomy" id="1358"/>
    <lineage>
        <taxon>Bacteria</taxon>
        <taxon>Bacillati</taxon>
        <taxon>Bacillota</taxon>
        <taxon>Bacilli</taxon>
        <taxon>Lactobacillales</taxon>
        <taxon>Streptococcaceae</taxon>
        <taxon>Lactococcus</taxon>
    </lineage>
</organism>
<evidence type="ECO:0000313" key="3">
    <source>
        <dbReference type="Proteomes" id="UP001152656"/>
    </source>
</evidence>
<evidence type="ECO:0000313" key="2">
    <source>
        <dbReference type="EMBL" id="MDG4981808.1"/>
    </source>
</evidence>
<dbReference type="AlphaFoldDB" id="A0A9X4ND19"/>
<feature type="domain" description="HTH-type transcriptional regulator Rgg C-terminal" evidence="1">
    <location>
        <begin position="120"/>
        <end position="281"/>
    </location>
</feature>
<reference evidence="2" key="2">
    <citation type="journal article" date="2023" name="Food Microbiol.">
        <title>Evaluation of the fermentation potential of lactic acid bacteria isolated from herbs, fruits and vegetables as starter cultures in nut-based milk alternatives.</title>
        <authorList>
            <person name="Huang W."/>
            <person name="Dong A."/>
            <person name="Pham H.T."/>
            <person name="Zhou C."/>
            <person name="Huo Z."/>
            <person name="Watjen A.P."/>
            <person name="Prakash S."/>
            <person name="Bang-Berthelsen C.H."/>
            <person name="Turner M.S."/>
        </authorList>
    </citation>
    <scope>NUCLEOTIDE SEQUENCE</scope>
    <source>
        <strain evidence="2">581</strain>
    </source>
</reference>
<dbReference type="EMBL" id="JAOWLP010000007">
    <property type="protein sequence ID" value="MDG4981808.1"/>
    <property type="molecule type" value="Genomic_DNA"/>
</dbReference>
<dbReference type="PANTHER" id="PTHR37038">
    <property type="entry name" value="TRANSCRIPTIONAL REGULATOR-RELATED"/>
    <property type="match status" value="1"/>
</dbReference>